<reference evidence="2" key="2">
    <citation type="submission" date="2021-09" db="EMBL/GenBank/DDBJ databases">
        <authorList>
            <person name="Jia N."/>
            <person name="Wang J."/>
            <person name="Shi W."/>
            <person name="Du L."/>
            <person name="Sun Y."/>
            <person name="Zhan W."/>
            <person name="Jiang J."/>
            <person name="Wang Q."/>
            <person name="Zhang B."/>
            <person name="Ji P."/>
            <person name="Sakyi L.B."/>
            <person name="Cui X."/>
            <person name="Yuan T."/>
            <person name="Jiang B."/>
            <person name="Yang W."/>
            <person name="Lam T.T.-Y."/>
            <person name="Chang Q."/>
            <person name="Ding S."/>
            <person name="Wang X."/>
            <person name="Zhu J."/>
            <person name="Ruan X."/>
            <person name="Zhao L."/>
            <person name="Wei J."/>
            <person name="Que T."/>
            <person name="Du C."/>
            <person name="Cheng J."/>
            <person name="Dai P."/>
            <person name="Han X."/>
            <person name="Huang E."/>
            <person name="Gao Y."/>
            <person name="Liu J."/>
            <person name="Shao H."/>
            <person name="Ye R."/>
            <person name="Li L."/>
            <person name="Wei W."/>
            <person name="Wang X."/>
            <person name="Wang C."/>
            <person name="Huo Q."/>
            <person name="Li W."/>
            <person name="Guo W."/>
            <person name="Chen H."/>
            <person name="Chen S."/>
            <person name="Zhou L."/>
            <person name="Zhou L."/>
            <person name="Ni X."/>
            <person name="Tian J."/>
            <person name="Zhou Y."/>
            <person name="Sheng Y."/>
            <person name="Liu T."/>
            <person name="Pan Y."/>
            <person name="Xia L."/>
            <person name="Li J."/>
            <person name="Zhao F."/>
            <person name="Cao W."/>
        </authorList>
    </citation>
    <scope>NUCLEOTIDE SEQUENCE</scope>
    <source>
        <strain evidence="2">Rmic-2018</strain>
        <tissue evidence="2">Larvae</tissue>
    </source>
</reference>
<protein>
    <submittedName>
        <fullName evidence="2">Uncharacterized protein</fullName>
    </submittedName>
</protein>
<sequence length="168" mass="17581">MGILNSSESSGSSCGVDGATTSDLAFFRNEQTSPLPDEPSPGSSSPMISGPESSGLSSRGIRMSLVGYKSPKDADQQYLIEGFLKSKSSWDEGSHPDSATPPFRTNNAAEGSVSKNSSRRTTTSKMAASPAAHPEEKEIWASPSQSPARNSSAGGEKSNQTSLQDYCP</sequence>
<accession>A0A9J6DCE8</accession>
<evidence type="ECO:0000313" key="2">
    <source>
        <dbReference type="EMBL" id="KAH8019836.1"/>
    </source>
</evidence>
<feature type="compositionally biased region" description="Polar residues" evidence="1">
    <location>
        <begin position="103"/>
        <end position="116"/>
    </location>
</feature>
<dbReference type="AlphaFoldDB" id="A0A9J6DCE8"/>
<dbReference type="Proteomes" id="UP000821866">
    <property type="component" value="Chromosome 8"/>
</dbReference>
<feature type="compositionally biased region" description="Polar residues" evidence="1">
    <location>
        <begin position="19"/>
        <end position="34"/>
    </location>
</feature>
<evidence type="ECO:0000256" key="1">
    <source>
        <dbReference type="SAM" id="MobiDB-lite"/>
    </source>
</evidence>
<comment type="caution">
    <text evidence="2">The sequence shown here is derived from an EMBL/GenBank/DDBJ whole genome shotgun (WGS) entry which is preliminary data.</text>
</comment>
<organism evidence="2 3">
    <name type="scientific">Rhipicephalus microplus</name>
    <name type="common">Cattle tick</name>
    <name type="synonym">Boophilus microplus</name>
    <dbReference type="NCBI Taxonomy" id="6941"/>
    <lineage>
        <taxon>Eukaryota</taxon>
        <taxon>Metazoa</taxon>
        <taxon>Ecdysozoa</taxon>
        <taxon>Arthropoda</taxon>
        <taxon>Chelicerata</taxon>
        <taxon>Arachnida</taxon>
        <taxon>Acari</taxon>
        <taxon>Parasitiformes</taxon>
        <taxon>Ixodida</taxon>
        <taxon>Ixodoidea</taxon>
        <taxon>Ixodidae</taxon>
        <taxon>Rhipicephalinae</taxon>
        <taxon>Rhipicephalus</taxon>
        <taxon>Boophilus</taxon>
    </lineage>
</organism>
<keyword evidence="3" id="KW-1185">Reference proteome</keyword>
<gene>
    <name evidence="2" type="ORF">HPB51_022570</name>
</gene>
<feature type="compositionally biased region" description="Polar residues" evidence="1">
    <location>
        <begin position="142"/>
        <end position="168"/>
    </location>
</feature>
<dbReference type="EMBL" id="JABSTU010000010">
    <property type="protein sequence ID" value="KAH8019836.1"/>
    <property type="molecule type" value="Genomic_DNA"/>
</dbReference>
<feature type="region of interest" description="Disordered" evidence="1">
    <location>
        <begin position="1"/>
        <end position="58"/>
    </location>
</feature>
<name>A0A9J6DCE8_RHIMP</name>
<feature type="compositionally biased region" description="Low complexity" evidence="1">
    <location>
        <begin position="40"/>
        <end position="55"/>
    </location>
</feature>
<evidence type="ECO:0000313" key="3">
    <source>
        <dbReference type="Proteomes" id="UP000821866"/>
    </source>
</evidence>
<feature type="region of interest" description="Disordered" evidence="1">
    <location>
        <begin position="87"/>
        <end position="168"/>
    </location>
</feature>
<proteinExistence type="predicted"/>
<feature type="compositionally biased region" description="Low complexity" evidence="1">
    <location>
        <begin position="1"/>
        <end position="13"/>
    </location>
</feature>
<reference evidence="2" key="1">
    <citation type="journal article" date="2020" name="Cell">
        <title>Large-Scale Comparative Analyses of Tick Genomes Elucidate Their Genetic Diversity and Vector Capacities.</title>
        <authorList>
            <consortium name="Tick Genome and Microbiome Consortium (TIGMIC)"/>
            <person name="Jia N."/>
            <person name="Wang J."/>
            <person name="Shi W."/>
            <person name="Du L."/>
            <person name="Sun Y."/>
            <person name="Zhan W."/>
            <person name="Jiang J.F."/>
            <person name="Wang Q."/>
            <person name="Zhang B."/>
            <person name="Ji P."/>
            <person name="Bell-Sakyi L."/>
            <person name="Cui X.M."/>
            <person name="Yuan T.T."/>
            <person name="Jiang B.G."/>
            <person name="Yang W.F."/>
            <person name="Lam T.T."/>
            <person name="Chang Q.C."/>
            <person name="Ding S.J."/>
            <person name="Wang X.J."/>
            <person name="Zhu J.G."/>
            <person name="Ruan X.D."/>
            <person name="Zhao L."/>
            <person name="Wei J.T."/>
            <person name="Ye R.Z."/>
            <person name="Que T.C."/>
            <person name="Du C.H."/>
            <person name="Zhou Y.H."/>
            <person name="Cheng J.X."/>
            <person name="Dai P.F."/>
            <person name="Guo W.B."/>
            <person name="Han X.H."/>
            <person name="Huang E.J."/>
            <person name="Li L.F."/>
            <person name="Wei W."/>
            <person name="Gao Y.C."/>
            <person name="Liu J.Z."/>
            <person name="Shao H.Z."/>
            <person name="Wang X."/>
            <person name="Wang C.C."/>
            <person name="Yang T.C."/>
            <person name="Huo Q.B."/>
            <person name="Li W."/>
            <person name="Chen H.Y."/>
            <person name="Chen S.E."/>
            <person name="Zhou L.G."/>
            <person name="Ni X.B."/>
            <person name="Tian J.H."/>
            <person name="Sheng Y."/>
            <person name="Liu T."/>
            <person name="Pan Y.S."/>
            <person name="Xia L.Y."/>
            <person name="Li J."/>
            <person name="Zhao F."/>
            <person name="Cao W.C."/>
        </authorList>
    </citation>
    <scope>NUCLEOTIDE SEQUENCE</scope>
    <source>
        <strain evidence="2">Rmic-2018</strain>
    </source>
</reference>